<dbReference type="AlphaFoldDB" id="A0A401XJE8"/>
<dbReference type="EMBL" id="BHZE01000004">
    <property type="protein sequence ID" value="GCD77155.1"/>
    <property type="molecule type" value="Genomic_DNA"/>
</dbReference>
<protein>
    <recommendedName>
        <fullName evidence="1">Fibronectin type-III domain-containing protein</fullName>
    </recommendedName>
</protein>
<reference evidence="2 3" key="1">
    <citation type="submission" date="2018-11" db="EMBL/GenBank/DDBJ databases">
        <title>Schleiferia aggregans sp. nov., a moderately thermophilic heterotrophic bacterium isolated from microbial mats at a terrestrial hot spring.</title>
        <authorList>
            <person name="Iino T."/>
            <person name="Ohkuma M."/>
            <person name="Haruta S."/>
        </authorList>
    </citation>
    <scope>NUCLEOTIDE SEQUENCE [LARGE SCALE GENOMIC DNA]</scope>
    <source>
        <strain evidence="2 3">LA</strain>
    </source>
</reference>
<organism evidence="2 3">
    <name type="scientific">Thermaurantimonas aggregans</name>
    <dbReference type="NCBI Taxonomy" id="2173829"/>
    <lineage>
        <taxon>Bacteria</taxon>
        <taxon>Pseudomonadati</taxon>
        <taxon>Bacteroidota</taxon>
        <taxon>Flavobacteriia</taxon>
        <taxon>Flavobacteriales</taxon>
        <taxon>Schleiferiaceae</taxon>
        <taxon>Thermaurantimonas</taxon>
    </lineage>
</organism>
<comment type="caution">
    <text evidence="2">The sequence shown here is derived from an EMBL/GenBank/DDBJ whole genome shotgun (WGS) entry which is preliminary data.</text>
</comment>
<keyword evidence="3" id="KW-1185">Reference proteome</keyword>
<dbReference type="Gene3D" id="2.60.40.10">
    <property type="entry name" value="Immunoglobulins"/>
    <property type="match status" value="2"/>
</dbReference>
<accession>A0A401XJE8</accession>
<dbReference type="InterPro" id="IPR013783">
    <property type="entry name" value="Ig-like_fold"/>
</dbReference>
<evidence type="ECO:0000313" key="2">
    <source>
        <dbReference type="EMBL" id="GCD77155.1"/>
    </source>
</evidence>
<dbReference type="InterPro" id="IPR036116">
    <property type="entry name" value="FN3_sf"/>
</dbReference>
<dbReference type="Proteomes" id="UP000286715">
    <property type="component" value="Unassembled WGS sequence"/>
</dbReference>
<dbReference type="PROSITE" id="PS50853">
    <property type="entry name" value="FN3"/>
    <property type="match status" value="1"/>
</dbReference>
<feature type="domain" description="Fibronectin type-III" evidence="1">
    <location>
        <begin position="356"/>
        <end position="455"/>
    </location>
</feature>
<proteinExistence type="predicted"/>
<dbReference type="InterPro" id="IPR003961">
    <property type="entry name" value="FN3_dom"/>
</dbReference>
<dbReference type="SUPFAM" id="SSF49265">
    <property type="entry name" value="Fibronectin type III"/>
    <property type="match status" value="1"/>
</dbReference>
<evidence type="ECO:0000313" key="3">
    <source>
        <dbReference type="Proteomes" id="UP000286715"/>
    </source>
</evidence>
<gene>
    <name evidence="2" type="ORF">JCM31826_06370</name>
</gene>
<sequence>MPKTVPANLNGFILKKRREKERQWSVVAGPISFELSSAKSYENLGLTNETLLSFREEIDSLFQSGKLKQIDNSKLVSELQDSEKLQEFKFGISINYNVARAAGLGCDDSDVQMGIAYEYGLFLMINQKEQSRPVATFRLVGGEKFFFNRIYDFNVRLFTNKRNVQLLWRADQQTLNLFAHRGFNVYRRNGDEWIKINPTPVIQRNPDGFYSVYDSSASPTEVNEYSIRLISFFNFEDSENFFKYDPNEIIETYEKPEILQIIGNLSYDQGILLNFKIAESVQRHIDRFEIWRALPPGPFTKIGVISDPNTYSYNDKGPLIPKEYYAYRIKAVYKDQTEISSDEVMFYYLPKIVPPRPKNLRATVRTQNMRTFITLEWEKGNQQDTITQEFYIYASHPLSNDLRWINFEEAIRETRFVYEVPMDQGATYRFCVSSLGKYMYESEPSDTITVKVASKVLPVPIIKRWEVDSNTAMIYWEYPDVSDLKGFRIYRDGMLIITENDLSADRRSFYTGPMRYFSQYRFEIEAISHDGMASMRSVPVEIVTEKKKKQVSSN</sequence>
<name>A0A401XJE8_9FLAO</name>
<evidence type="ECO:0000259" key="1">
    <source>
        <dbReference type="PROSITE" id="PS50853"/>
    </source>
</evidence>